<sequence length="141" mass="15609">MYQRMIRRVETLQPILLLAIRLVLGYGFYTTCIEKWKNISDVAEWFASLHIPAPFLNAYLSATTEAVGVVLLVLGLGTRVITIPLMILLVVAIATVHWGHGFEAGNNGFEIPLYYLLLLGVLLVSGGGRLSVDYLLGRARH</sequence>
<gene>
    <name evidence="8" type="ORF">EDB95_0614</name>
</gene>
<name>A0A4R8DQC9_9BACT</name>
<dbReference type="EMBL" id="SODV01000001">
    <property type="protein sequence ID" value="TDW99604.1"/>
    <property type="molecule type" value="Genomic_DNA"/>
</dbReference>
<accession>A0A4R8DQC9</accession>
<keyword evidence="5 7" id="KW-1133">Transmembrane helix</keyword>
<evidence type="ECO:0000256" key="3">
    <source>
        <dbReference type="ARBA" id="ARBA00022475"/>
    </source>
</evidence>
<organism evidence="8 9">
    <name type="scientific">Dinghuibacter silviterrae</name>
    <dbReference type="NCBI Taxonomy" id="1539049"/>
    <lineage>
        <taxon>Bacteria</taxon>
        <taxon>Pseudomonadati</taxon>
        <taxon>Bacteroidota</taxon>
        <taxon>Chitinophagia</taxon>
        <taxon>Chitinophagales</taxon>
        <taxon>Chitinophagaceae</taxon>
        <taxon>Dinghuibacter</taxon>
    </lineage>
</organism>
<feature type="transmembrane region" description="Helical" evidence="7">
    <location>
        <begin position="81"/>
        <end position="100"/>
    </location>
</feature>
<dbReference type="PANTHER" id="PTHR33452">
    <property type="entry name" value="OXIDOREDUCTASE CATD-RELATED"/>
    <property type="match status" value="1"/>
</dbReference>
<evidence type="ECO:0000313" key="8">
    <source>
        <dbReference type="EMBL" id="TDW99604.1"/>
    </source>
</evidence>
<dbReference type="PANTHER" id="PTHR33452:SF7">
    <property type="entry name" value="DOXX FAMILY PROTEIN"/>
    <property type="match status" value="1"/>
</dbReference>
<dbReference type="AlphaFoldDB" id="A0A4R8DQC9"/>
<evidence type="ECO:0000313" key="9">
    <source>
        <dbReference type="Proteomes" id="UP000294498"/>
    </source>
</evidence>
<evidence type="ECO:0000256" key="5">
    <source>
        <dbReference type="ARBA" id="ARBA00022989"/>
    </source>
</evidence>
<evidence type="ECO:0000256" key="7">
    <source>
        <dbReference type="SAM" id="Phobius"/>
    </source>
</evidence>
<feature type="transmembrane region" description="Helical" evidence="7">
    <location>
        <begin position="49"/>
        <end position="74"/>
    </location>
</feature>
<evidence type="ECO:0000256" key="6">
    <source>
        <dbReference type="ARBA" id="ARBA00023136"/>
    </source>
</evidence>
<keyword evidence="3" id="KW-1003">Cell membrane</keyword>
<dbReference type="InterPro" id="IPR051907">
    <property type="entry name" value="DoxX-like_oxidoreductase"/>
</dbReference>
<dbReference type="OrthoDB" id="1122432at2"/>
<feature type="transmembrane region" description="Helical" evidence="7">
    <location>
        <begin position="112"/>
        <end position="132"/>
    </location>
</feature>
<evidence type="ECO:0000256" key="2">
    <source>
        <dbReference type="ARBA" id="ARBA00006679"/>
    </source>
</evidence>
<comment type="caution">
    <text evidence="8">The sequence shown here is derived from an EMBL/GenBank/DDBJ whole genome shotgun (WGS) entry which is preliminary data.</text>
</comment>
<keyword evidence="6 7" id="KW-0472">Membrane</keyword>
<protein>
    <submittedName>
        <fullName evidence="8">Putative oxidoreductase</fullName>
    </submittedName>
</protein>
<dbReference type="GO" id="GO:0005886">
    <property type="term" value="C:plasma membrane"/>
    <property type="evidence" value="ECO:0007669"/>
    <property type="project" value="UniProtKB-SubCell"/>
</dbReference>
<proteinExistence type="inferred from homology"/>
<feature type="transmembrane region" description="Helical" evidence="7">
    <location>
        <begin position="12"/>
        <end position="29"/>
    </location>
</feature>
<dbReference type="Pfam" id="PF07681">
    <property type="entry name" value="DoxX"/>
    <property type="match status" value="1"/>
</dbReference>
<reference evidence="8 9" key="1">
    <citation type="submission" date="2019-03" db="EMBL/GenBank/DDBJ databases">
        <title>Genomic Encyclopedia of Type Strains, Phase IV (KMG-IV): sequencing the most valuable type-strain genomes for metagenomic binning, comparative biology and taxonomic classification.</title>
        <authorList>
            <person name="Goeker M."/>
        </authorList>
    </citation>
    <scope>NUCLEOTIDE SEQUENCE [LARGE SCALE GENOMIC DNA]</scope>
    <source>
        <strain evidence="8 9">DSM 100059</strain>
    </source>
</reference>
<comment type="similarity">
    <text evidence="2">Belongs to the DoxX family.</text>
</comment>
<evidence type="ECO:0000256" key="1">
    <source>
        <dbReference type="ARBA" id="ARBA00004651"/>
    </source>
</evidence>
<comment type="subcellular location">
    <subcellularLocation>
        <location evidence="1">Cell membrane</location>
        <topology evidence="1">Multi-pass membrane protein</topology>
    </subcellularLocation>
</comment>
<dbReference type="InterPro" id="IPR032808">
    <property type="entry name" value="DoxX"/>
</dbReference>
<evidence type="ECO:0000256" key="4">
    <source>
        <dbReference type="ARBA" id="ARBA00022692"/>
    </source>
</evidence>
<dbReference type="Proteomes" id="UP000294498">
    <property type="component" value="Unassembled WGS sequence"/>
</dbReference>
<dbReference type="RefSeq" id="WP_133990441.1">
    <property type="nucleotide sequence ID" value="NZ_SODV01000001.1"/>
</dbReference>
<keyword evidence="4 7" id="KW-0812">Transmembrane</keyword>
<keyword evidence="9" id="KW-1185">Reference proteome</keyword>